<organism evidence="2 3">
    <name type="scientific">Thermodesulfatator indicus (strain DSM 15286 / JCM 11887 / CIR29812)</name>
    <dbReference type="NCBI Taxonomy" id="667014"/>
    <lineage>
        <taxon>Bacteria</taxon>
        <taxon>Pseudomonadati</taxon>
        <taxon>Thermodesulfobacteriota</taxon>
        <taxon>Thermodesulfobacteria</taxon>
        <taxon>Thermodesulfobacteriales</taxon>
        <taxon>Thermodesulfatatoraceae</taxon>
        <taxon>Thermodesulfatator</taxon>
    </lineage>
</organism>
<evidence type="ECO:0000259" key="1">
    <source>
        <dbReference type="Pfam" id="PF15919"/>
    </source>
</evidence>
<proteinExistence type="predicted"/>
<reference evidence="3" key="1">
    <citation type="submission" date="2011-04" db="EMBL/GenBank/DDBJ databases">
        <title>The complete genome of Thermodesulfatator indicus DSM 15286.</title>
        <authorList>
            <person name="Lucas S."/>
            <person name="Copeland A."/>
            <person name="Lapidus A."/>
            <person name="Bruce D."/>
            <person name="Goodwin L."/>
            <person name="Pitluck S."/>
            <person name="Peters L."/>
            <person name="Kyrpides N."/>
            <person name="Mavromatis K."/>
            <person name="Pagani I."/>
            <person name="Ivanova N."/>
            <person name="Saunders L."/>
            <person name="Detter J.C."/>
            <person name="Tapia R."/>
            <person name="Han C."/>
            <person name="Land M."/>
            <person name="Hauser L."/>
            <person name="Markowitz V."/>
            <person name="Cheng J.-F."/>
            <person name="Hugenholtz P."/>
            <person name="Woyke T."/>
            <person name="Wu D."/>
            <person name="Spring S."/>
            <person name="Schroeder M."/>
            <person name="Brambilla E."/>
            <person name="Klenk H.-P."/>
            <person name="Eisen J.A."/>
        </authorList>
    </citation>
    <scope>NUCLEOTIDE SEQUENCE [LARGE SCALE GENOMIC DNA]</scope>
    <source>
        <strain evidence="3">DSM 15286 / JCM 11887 / CIR29812</strain>
    </source>
</reference>
<dbReference type="EMBL" id="CP002683">
    <property type="protein sequence ID" value="AEH45450.1"/>
    <property type="molecule type" value="Genomic_DNA"/>
</dbReference>
<dbReference type="OrthoDB" id="5419659at2"/>
<dbReference type="InParanoid" id="F8AAT9"/>
<dbReference type="AlphaFoldDB" id="F8AAT9"/>
<dbReference type="InterPro" id="IPR031807">
    <property type="entry name" value="HicB-like"/>
</dbReference>
<dbReference type="HOGENOM" id="CLU_114047_3_0_0"/>
<dbReference type="KEGG" id="tid:Thein_1590"/>
<dbReference type="PaxDb" id="667014-Thein_1590"/>
<dbReference type="STRING" id="667014.Thein_1590"/>
<dbReference type="InterPro" id="IPR035069">
    <property type="entry name" value="TTHA1013/TTHA0281-like"/>
</dbReference>
<dbReference type="Proteomes" id="UP000006793">
    <property type="component" value="Chromosome"/>
</dbReference>
<dbReference type="PANTHER" id="PTHR34504">
    <property type="entry name" value="ANTITOXIN HICB"/>
    <property type="match status" value="1"/>
</dbReference>
<accession>F8AAT9</accession>
<gene>
    <name evidence="2" type="ordered locus">Thein_1590</name>
</gene>
<dbReference type="Gene3D" id="3.30.160.250">
    <property type="match status" value="1"/>
</dbReference>
<dbReference type="Pfam" id="PF15919">
    <property type="entry name" value="HicB_lk_antitox"/>
    <property type="match status" value="1"/>
</dbReference>
<reference evidence="2 3" key="2">
    <citation type="journal article" date="2012" name="Stand. Genomic Sci.">
        <title>Complete genome sequence of the thermophilic sulfate-reducing ocean bacterium Thermodesulfatator indicus type strain (CIR29812(T)).</title>
        <authorList>
            <person name="Anderson I."/>
            <person name="Saunders E."/>
            <person name="Lapidus A."/>
            <person name="Nolan M."/>
            <person name="Lucas S."/>
            <person name="Tice H."/>
            <person name="Del Rio T.G."/>
            <person name="Cheng J.F."/>
            <person name="Han C."/>
            <person name="Tapia R."/>
            <person name="Goodwin L.A."/>
            <person name="Pitluck S."/>
            <person name="Liolios K."/>
            <person name="Mavromatis K."/>
            <person name="Pagani I."/>
            <person name="Ivanova N."/>
            <person name="Mikhailova N."/>
            <person name="Pati A."/>
            <person name="Chen A."/>
            <person name="Palaniappan K."/>
            <person name="Land M."/>
            <person name="Hauser L."/>
            <person name="Jeffries C.D."/>
            <person name="Chang Y.J."/>
            <person name="Brambilla E.M."/>
            <person name="Rohde M."/>
            <person name="Spring S."/>
            <person name="Goker M."/>
            <person name="Detter J.C."/>
            <person name="Woyke T."/>
            <person name="Bristow J."/>
            <person name="Eisen J.A."/>
            <person name="Markowitz V."/>
            <person name="Hugenholtz P."/>
            <person name="Kyrpides N.C."/>
            <person name="Klenk H.P."/>
        </authorList>
    </citation>
    <scope>NUCLEOTIDE SEQUENCE [LARGE SCALE GENOMIC DNA]</scope>
    <source>
        <strain evidence="3">DSM 15286 / JCM 11887 / CIR29812</strain>
    </source>
</reference>
<evidence type="ECO:0000313" key="3">
    <source>
        <dbReference type="Proteomes" id="UP000006793"/>
    </source>
</evidence>
<evidence type="ECO:0000313" key="2">
    <source>
        <dbReference type="EMBL" id="AEH45450.1"/>
    </source>
</evidence>
<keyword evidence="3" id="KW-1185">Reference proteome</keyword>
<dbReference type="PANTHER" id="PTHR34504:SF4">
    <property type="entry name" value="ANTITOXIN HICB"/>
    <property type="match status" value="1"/>
</dbReference>
<sequence>MKYQFTVLIEKDEDGFYVAEVPELKSCYAQAKTLEEVLKRIKEVVELCIEEQGLPEIQKQFVGLHQVEVEISDNV</sequence>
<protein>
    <submittedName>
        <fullName evidence="2">Uncharacterized protein family UPF0150</fullName>
    </submittedName>
</protein>
<feature type="domain" description="HicB-like antitoxin of toxin-antitoxin system" evidence="1">
    <location>
        <begin position="5"/>
        <end position="51"/>
    </location>
</feature>
<dbReference type="eggNOG" id="COG1598">
    <property type="taxonomic scope" value="Bacteria"/>
</dbReference>
<dbReference type="RefSeq" id="WP_013908192.1">
    <property type="nucleotide sequence ID" value="NC_015681.1"/>
</dbReference>
<dbReference type="SUPFAM" id="SSF143100">
    <property type="entry name" value="TTHA1013/TTHA0281-like"/>
    <property type="match status" value="1"/>
</dbReference>
<dbReference type="InterPro" id="IPR051404">
    <property type="entry name" value="TA_system_antitoxin"/>
</dbReference>
<name>F8AAT9_THEID</name>